<feature type="domain" description="Co-chaperone DjlA N-terminal" evidence="2">
    <location>
        <begin position="37"/>
        <end position="145"/>
    </location>
</feature>
<reference evidence="3 4" key="1">
    <citation type="journal article" date="2020" name="ISME J.">
        <title>Comparative genomics reveals insights into cyanobacterial evolution and habitat adaptation.</title>
        <authorList>
            <person name="Chen M.Y."/>
            <person name="Teng W.K."/>
            <person name="Zhao L."/>
            <person name="Hu C.X."/>
            <person name="Zhou Y.K."/>
            <person name="Han B.P."/>
            <person name="Song L.R."/>
            <person name="Shu W.S."/>
        </authorList>
    </citation>
    <scope>NUCLEOTIDE SEQUENCE [LARGE SCALE GENOMIC DNA]</scope>
    <source>
        <strain evidence="3 4">FACHB-1249</strain>
    </source>
</reference>
<dbReference type="EMBL" id="JACJTM010000069">
    <property type="protein sequence ID" value="MBD2687302.1"/>
    <property type="molecule type" value="Genomic_DNA"/>
</dbReference>
<keyword evidence="4" id="KW-1185">Reference proteome</keyword>
<accession>A0ABR8IVA7</accession>
<dbReference type="Proteomes" id="UP000660270">
    <property type="component" value="Unassembled WGS sequence"/>
</dbReference>
<dbReference type="SUPFAM" id="SSF158682">
    <property type="entry name" value="TerB-like"/>
    <property type="match status" value="1"/>
</dbReference>
<dbReference type="InterPro" id="IPR029024">
    <property type="entry name" value="TerB-like"/>
</dbReference>
<dbReference type="Pfam" id="PF05099">
    <property type="entry name" value="TerB"/>
    <property type="match status" value="1"/>
</dbReference>
<keyword evidence="1" id="KW-0472">Membrane</keyword>
<feature type="transmembrane region" description="Helical" evidence="1">
    <location>
        <begin position="31"/>
        <end position="51"/>
    </location>
</feature>
<comment type="caution">
    <text evidence="3">The sequence shown here is derived from an EMBL/GenBank/DDBJ whole genome shotgun (WGS) entry which is preliminary data.</text>
</comment>
<dbReference type="CDD" id="cd07177">
    <property type="entry name" value="terB_like"/>
    <property type="match status" value="1"/>
</dbReference>
<evidence type="ECO:0000313" key="4">
    <source>
        <dbReference type="Proteomes" id="UP000660270"/>
    </source>
</evidence>
<keyword evidence="1" id="KW-1133">Transmembrane helix</keyword>
<evidence type="ECO:0000256" key="1">
    <source>
        <dbReference type="SAM" id="Phobius"/>
    </source>
</evidence>
<keyword evidence="1" id="KW-0812">Transmembrane</keyword>
<organism evidence="3 4">
    <name type="scientific">Aphanizomenon flos-aquae FACHB-1249</name>
    <dbReference type="NCBI Taxonomy" id="2692889"/>
    <lineage>
        <taxon>Bacteria</taxon>
        <taxon>Bacillati</taxon>
        <taxon>Cyanobacteriota</taxon>
        <taxon>Cyanophyceae</taxon>
        <taxon>Nostocales</taxon>
        <taxon>Aphanizomenonaceae</taxon>
        <taxon>Aphanizomenon</taxon>
    </lineage>
</organism>
<proteinExistence type="predicted"/>
<dbReference type="InterPro" id="IPR007791">
    <property type="entry name" value="DjlA_N"/>
</dbReference>
<gene>
    <name evidence="3" type="ORF">H6G43_19275</name>
</gene>
<dbReference type="RefSeq" id="WP_190589276.1">
    <property type="nucleotide sequence ID" value="NZ_JACJTM010000069.1"/>
</dbReference>
<dbReference type="Gene3D" id="1.10.3680.10">
    <property type="entry name" value="TerB-like"/>
    <property type="match status" value="1"/>
</dbReference>
<evidence type="ECO:0000259" key="2">
    <source>
        <dbReference type="Pfam" id="PF05099"/>
    </source>
</evidence>
<sequence length="212" mass="24259">MNTSRVTSETVDLLSRITGQKLSQRDITPQVLFLASLVTVLMGVIFVDGTVEEQEKQRLLKILYRFSLPESDVRRLTHLMIKGVKEHQTYKKIQYLLKLTSPLSESEKILLIGFGYEISIADGEIDVREKQYLEIVAKNLGVKSEYLEVFEIAFTHQENFDTNALNEVHFLLDPSRFQELDIVFVKAASDMLAILPAKPEIKTTQKHTTQKC</sequence>
<name>A0ABR8IVA7_APHFL</name>
<evidence type="ECO:0000313" key="3">
    <source>
        <dbReference type="EMBL" id="MBD2687302.1"/>
    </source>
</evidence>
<protein>
    <submittedName>
        <fullName evidence="3">TerB family tellurite resistance protein</fullName>
    </submittedName>
</protein>